<dbReference type="InterPro" id="IPR013525">
    <property type="entry name" value="ABC2_TM"/>
</dbReference>
<name>A0A6J6DCK4_9ZZZZ</name>
<keyword evidence="3" id="KW-1003">Cell membrane</keyword>
<dbReference type="PROSITE" id="PS51012">
    <property type="entry name" value="ABC_TM2"/>
    <property type="match status" value="1"/>
</dbReference>
<evidence type="ECO:0000259" key="9">
    <source>
        <dbReference type="PROSITE" id="PS51012"/>
    </source>
</evidence>
<evidence type="ECO:0000256" key="3">
    <source>
        <dbReference type="ARBA" id="ARBA00022475"/>
    </source>
</evidence>
<feature type="transmembrane region" description="Helical" evidence="8">
    <location>
        <begin position="144"/>
        <end position="166"/>
    </location>
</feature>
<feature type="domain" description="ABC transmembrane type-2" evidence="9">
    <location>
        <begin position="30"/>
        <end position="257"/>
    </location>
</feature>
<keyword evidence="6 8" id="KW-1133">Transmembrane helix</keyword>
<keyword evidence="4" id="KW-0997">Cell inner membrane</keyword>
<evidence type="ECO:0000256" key="5">
    <source>
        <dbReference type="ARBA" id="ARBA00022692"/>
    </source>
</evidence>
<feature type="transmembrane region" description="Helical" evidence="8">
    <location>
        <begin position="111"/>
        <end position="138"/>
    </location>
</feature>
<keyword evidence="7 8" id="KW-0472">Membrane</keyword>
<feature type="transmembrane region" description="Helical" evidence="8">
    <location>
        <begin position="178"/>
        <end position="195"/>
    </location>
</feature>
<dbReference type="PANTHER" id="PTHR30413:SF8">
    <property type="entry name" value="TRANSPORT PERMEASE PROTEIN"/>
    <property type="match status" value="1"/>
</dbReference>
<organism evidence="10">
    <name type="scientific">freshwater metagenome</name>
    <dbReference type="NCBI Taxonomy" id="449393"/>
    <lineage>
        <taxon>unclassified sequences</taxon>
        <taxon>metagenomes</taxon>
        <taxon>ecological metagenomes</taxon>
    </lineage>
</organism>
<reference evidence="10" key="1">
    <citation type="submission" date="2020-05" db="EMBL/GenBank/DDBJ databases">
        <authorList>
            <person name="Chiriac C."/>
            <person name="Salcher M."/>
            <person name="Ghai R."/>
            <person name="Kavagutti S V."/>
        </authorList>
    </citation>
    <scope>NUCLEOTIDE SEQUENCE</scope>
</reference>
<keyword evidence="5 8" id="KW-0812">Transmembrane</keyword>
<evidence type="ECO:0000256" key="4">
    <source>
        <dbReference type="ARBA" id="ARBA00022519"/>
    </source>
</evidence>
<dbReference type="AlphaFoldDB" id="A0A6J6DCK4"/>
<evidence type="ECO:0000256" key="1">
    <source>
        <dbReference type="ARBA" id="ARBA00004429"/>
    </source>
</evidence>
<dbReference type="PANTHER" id="PTHR30413">
    <property type="entry name" value="INNER MEMBRANE TRANSPORT PERMEASE"/>
    <property type="match status" value="1"/>
</dbReference>
<dbReference type="EMBL" id="CAEZSR010000062">
    <property type="protein sequence ID" value="CAB4561642.1"/>
    <property type="molecule type" value="Genomic_DNA"/>
</dbReference>
<evidence type="ECO:0000256" key="2">
    <source>
        <dbReference type="ARBA" id="ARBA00022448"/>
    </source>
</evidence>
<dbReference type="Pfam" id="PF01061">
    <property type="entry name" value="ABC2_membrane"/>
    <property type="match status" value="1"/>
</dbReference>
<dbReference type="InterPro" id="IPR047817">
    <property type="entry name" value="ABC2_TM_bact-type"/>
</dbReference>
<proteinExistence type="predicted"/>
<keyword evidence="2" id="KW-0813">Transport</keyword>
<evidence type="ECO:0000313" key="10">
    <source>
        <dbReference type="EMBL" id="CAB4561642.1"/>
    </source>
</evidence>
<protein>
    <submittedName>
        <fullName evidence="10">Unannotated protein</fullName>
    </submittedName>
</protein>
<gene>
    <name evidence="10" type="ORF">UFOPK1493_01826</name>
</gene>
<evidence type="ECO:0000256" key="6">
    <source>
        <dbReference type="ARBA" id="ARBA00022989"/>
    </source>
</evidence>
<accession>A0A6J6DCK4</accession>
<feature type="transmembrane region" description="Helical" evidence="8">
    <location>
        <begin position="69"/>
        <end position="91"/>
    </location>
</feature>
<evidence type="ECO:0000256" key="7">
    <source>
        <dbReference type="ARBA" id="ARBA00023136"/>
    </source>
</evidence>
<feature type="transmembrane region" description="Helical" evidence="8">
    <location>
        <begin position="236"/>
        <end position="255"/>
    </location>
</feature>
<dbReference type="GO" id="GO:0005886">
    <property type="term" value="C:plasma membrane"/>
    <property type="evidence" value="ECO:0007669"/>
    <property type="project" value="UniProtKB-SubCell"/>
</dbReference>
<dbReference type="GO" id="GO:0140359">
    <property type="term" value="F:ABC-type transporter activity"/>
    <property type="evidence" value="ECO:0007669"/>
    <property type="project" value="InterPro"/>
</dbReference>
<comment type="subcellular location">
    <subcellularLocation>
        <location evidence="1">Cell inner membrane</location>
        <topology evidence="1">Multi-pass membrane protein</topology>
    </subcellularLocation>
</comment>
<dbReference type="GO" id="GO:0015920">
    <property type="term" value="P:lipopolysaccharide transport"/>
    <property type="evidence" value="ECO:0007669"/>
    <property type="project" value="TreeGrafter"/>
</dbReference>
<evidence type="ECO:0000256" key="8">
    <source>
        <dbReference type="SAM" id="Phobius"/>
    </source>
</evidence>
<feature type="transmembrane region" description="Helical" evidence="8">
    <location>
        <begin position="29"/>
        <end position="54"/>
    </location>
</feature>
<sequence length="265" mass="29126">MSLRQAAAHRNLLYLLSLKELRTRYKKSVLGWAWSLLNPLTQMAIFSVIFLYVFKASPPIGDPSGIKNFPLYFLSGALAFNFFSISVGVAIGSVQGGAGLIKKVQFPHEHLVFSVIVAQFVTLLIELAVLCVALMIAGNMVLPWIPVLLVVLSLLALFTTGVALVLSAANVFYHDVNYLWGILSQILFYATPVIYHPSTIEVSALRWIATYGPTGSFITAVHNVVYDLRVPGTGRLVQLVVMGFGMFAVGAWVFNKLSPRFAEEM</sequence>